<evidence type="ECO:0000256" key="2">
    <source>
        <dbReference type="SAM" id="Phobius"/>
    </source>
</evidence>
<evidence type="ECO:0000313" key="4">
    <source>
        <dbReference type="Proteomes" id="UP000694915"/>
    </source>
</evidence>
<feature type="compositionally biased region" description="Basic and acidic residues" evidence="1">
    <location>
        <begin position="173"/>
        <end position="186"/>
    </location>
</feature>
<feature type="compositionally biased region" description="Polar residues" evidence="1">
    <location>
        <begin position="212"/>
        <end position="223"/>
    </location>
</feature>
<feature type="compositionally biased region" description="Basic and acidic residues" evidence="1">
    <location>
        <begin position="226"/>
        <end position="241"/>
    </location>
</feature>
<evidence type="ECO:0000256" key="3">
    <source>
        <dbReference type="SAM" id="SignalP"/>
    </source>
</evidence>
<name>A0ABM0LSR4_MICOH</name>
<dbReference type="GeneID" id="101998966"/>
<dbReference type="Pfam" id="PF17686">
    <property type="entry name" value="DUF5534"/>
    <property type="match status" value="1"/>
</dbReference>
<sequence length="241" mass="27160">MMVKVQSSSMFLFWFLLECLLHVCLPYTDGVYPAGKAMDSPGSRQLQRSKALVEEPRDYISVIHPTPGTSKTSQTSDTPEPSERTYDFMAPSAVFRSNSWKAAAIPRRPGLVHVISISSIAFAIALICGLIISYMIYRLVKAEEQQQLAMLYEKVEIPLLDEKEVSEDEGQDESSKPHPENEELEKFIGSVIKTKRREKILKKKVKGEKNLLQENTSESSNYTAKVESHDKTEKGESSENL</sequence>
<dbReference type="PANTHER" id="PTHR38000:SF1">
    <property type="entry name" value="RIKEN CDNA 2900092C05 GENE"/>
    <property type="match status" value="1"/>
</dbReference>
<feature type="region of interest" description="Disordered" evidence="1">
    <location>
        <begin position="62"/>
        <end position="83"/>
    </location>
</feature>
<proteinExistence type="predicted"/>
<feature type="signal peptide" evidence="3">
    <location>
        <begin position="1"/>
        <end position="30"/>
    </location>
</feature>
<organism evidence="4 5">
    <name type="scientific">Microtus ochrogaster</name>
    <name type="common">Prairie vole</name>
    <dbReference type="NCBI Taxonomy" id="79684"/>
    <lineage>
        <taxon>Eukaryota</taxon>
        <taxon>Metazoa</taxon>
        <taxon>Chordata</taxon>
        <taxon>Craniata</taxon>
        <taxon>Vertebrata</taxon>
        <taxon>Euteleostomi</taxon>
        <taxon>Mammalia</taxon>
        <taxon>Eutheria</taxon>
        <taxon>Euarchontoglires</taxon>
        <taxon>Glires</taxon>
        <taxon>Rodentia</taxon>
        <taxon>Myomorpha</taxon>
        <taxon>Muroidea</taxon>
        <taxon>Cricetidae</taxon>
        <taxon>Arvicolinae</taxon>
        <taxon>Microtus</taxon>
    </lineage>
</organism>
<keyword evidence="2" id="KW-0472">Membrane</keyword>
<keyword evidence="4" id="KW-1185">Reference proteome</keyword>
<evidence type="ECO:0000256" key="1">
    <source>
        <dbReference type="SAM" id="MobiDB-lite"/>
    </source>
</evidence>
<feature type="transmembrane region" description="Helical" evidence="2">
    <location>
        <begin position="111"/>
        <end position="137"/>
    </location>
</feature>
<dbReference type="InterPro" id="IPR037549">
    <property type="entry name" value="C19orf18"/>
</dbReference>
<feature type="region of interest" description="Disordered" evidence="1">
    <location>
        <begin position="212"/>
        <end position="241"/>
    </location>
</feature>
<feature type="compositionally biased region" description="Polar residues" evidence="1">
    <location>
        <begin position="67"/>
        <end position="79"/>
    </location>
</feature>
<keyword evidence="3" id="KW-0732">Signal</keyword>
<accession>A0ABM0LSR4</accession>
<reference evidence="5" key="1">
    <citation type="submission" date="2025-08" db="UniProtKB">
        <authorList>
            <consortium name="RefSeq"/>
        </authorList>
    </citation>
    <scope>IDENTIFICATION</scope>
</reference>
<feature type="chain" id="PRO_5046450070" evidence="3">
    <location>
        <begin position="31"/>
        <end position="241"/>
    </location>
</feature>
<evidence type="ECO:0000313" key="5">
    <source>
        <dbReference type="RefSeq" id="XP_005372095.1"/>
    </source>
</evidence>
<protein>
    <submittedName>
        <fullName evidence="5">Uncharacterized protein C19orf18 homolog</fullName>
    </submittedName>
</protein>
<dbReference type="PANTHER" id="PTHR38000">
    <property type="entry name" value="RIKEN CDNA 2900092C05"/>
    <property type="match status" value="1"/>
</dbReference>
<keyword evidence="2" id="KW-1133">Transmembrane helix</keyword>
<dbReference type="Proteomes" id="UP000694915">
    <property type="component" value="Unplaced"/>
</dbReference>
<keyword evidence="2" id="KW-0812">Transmembrane</keyword>
<feature type="region of interest" description="Disordered" evidence="1">
    <location>
        <begin position="162"/>
        <end position="189"/>
    </location>
</feature>
<gene>
    <name evidence="5" type="primary">CUNH19orf18</name>
</gene>
<dbReference type="RefSeq" id="XP_005372095.1">
    <property type="nucleotide sequence ID" value="XM_005372038.3"/>
</dbReference>